<evidence type="ECO:0000313" key="3">
    <source>
        <dbReference type="Proteomes" id="UP000017861"/>
    </source>
</evidence>
<sequence>MRRHIHREGNGGPFLFRCTAGGTVVTCVHRMGHMAHSTQLTIPAMHAHIKATESIILILSLSTGSRTLIPHPYTHAIAQAAFTRSTRHIHRHSHRIQITRHISRNPSSRHAHGRAAAAHKSARSRRRAQLPACTAKEQSKSTAMCILCVPAEIKSKEVEKREQSMWRDTQNEMYGGGAWQKQQEEDRSNSWLHCSPSSGNSHKIY</sequence>
<feature type="region of interest" description="Disordered" evidence="1">
    <location>
        <begin position="168"/>
        <end position="205"/>
    </location>
</feature>
<evidence type="ECO:0000313" key="2">
    <source>
        <dbReference type="EMBL" id="ESS55824.1"/>
    </source>
</evidence>
<gene>
    <name evidence="2" type="ORF">TCDM_12686</name>
</gene>
<feature type="compositionally biased region" description="Polar residues" evidence="1">
    <location>
        <begin position="189"/>
        <end position="205"/>
    </location>
</feature>
<dbReference type="VEuPathDB" id="TriTrypDB:TCDM_12686"/>
<name>V5AKP7_TRYCR</name>
<dbReference type="Proteomes" id="UP000017861">
    <property type="component" value="Unassembled WGS sequence"/>
</dbReference>
<reference evidence="2 3" key="1">
    <citation type="journal article" date="2014" name="Genome Announc.">
        <title>Trypanosoma cruzi Clone Dm28c Draft Genome Sequence.</title>
        <authorList>
            <person name="Grisard E.C."/>
            <person name="Teixeira S.M."/>
            <person name="de Almeida L.G."/>
            <person name="Stoco P.H."/>
            <person name="Gerber A.L."/>
            <person name="Talavera-Lopez C."/>
            <person name="Lima O.C."/>
            <person name="Andersson B."/>
            <person name="de Vasconcelos A.T."/>
        </authorList>
    </citation>
    <scope>NUCLEOTIDE SEQUENCE [LARGE SCALE GENOMIC DNA]</scope>
    <source>
        <strain evidence="2 3">Dm28c</strain>
    </source>
</reference>
<evidence type="ECO:0000256" key="1">
    <source>
        <dbReference type="SAM" id="MobiDB-lite"/>
    </source>
</evidence>
<feature type="region of interest" description="Disordered" evidence="1">
    <location>
        <begin position="104"/>
        <end position="126"/>
    </location>
</feature>
<feature type="compositionally biased region" description="Basic residues" evidence="1">
    <location>
        <begin position="104"/>
        <end position="113"/>
    </location>
</feature>
<accession>V5AKP7</accession>
<proteinExistence type="predicted"/>
<dbReference type="EMBL" id="AYLP01000656">
    <property type="protein sequence ID" value="ESS55824.1"/>
    <property type="molecule type" value="Genomic_DNA"/>
</dbReference>
<protein>
    <submittedName>
        <fullName evidence="2">Uncharacterized protein</fullName>
    </submittedName>
</protein>
<organism evidence="2 3">
    <name type="scientific">Trypanosoma cruzi Dm28c</name>
    <dbReference type="NCBI Taxonomy" id="1416333"/>
    <lineage>
        <taxon>Eukaryota</taxon>
        <taxon>Discoba</taxon>
        <taxon>Euglenozoa</taxon>
        <taxon>Kinetoplastea</taxon>
        <taxon>Metakinetoplastina</taxon>
        <taxon>Trypanosomatida</taxon>
        <taxon>Trypanosomatidae</taxon>
        <taxon>Trypanosoma</taxon>
        <taxon>Schizotrypanum</taxon>
    </lineage>
</organism>
<comment type="caution">
    <text evidence="2">The sequence shown here is derived from an EMBL/GenBank/DDBJ whole genome shotgun (WGS) entry which is preliminary data.</text>
</comment>
<dbReference type="AlphaFoldDB" id="V5AKP7"/>